<dbReference type="PANTHER" id="PTHR33361">
    <property type="entry name" value="GLR0591 PROTEIN"/>
    <property type="match status" value="1"/>
</dbReference>
<dbReference type="PANTHER" id="PTHR33361:SF2">
    <property type="entry name" value="DUF885 DOMAIN-CONTAINING PROTEIN"/>
    <property type="match status" value="1"/>
</dbReference>
<sequence length="612" mass="67037">MTESTNFAPVPESAASGFPTTGPAAASVGASIAGERTPTAIDAVAERWVDTLVALEPAVGTYIGRNEANDRYGDYSPAGHEAYAAAVRSTLRELEAHTAVDDIDVVTQADLGSSLRLALESSEARLQLRNLNVIESPSQEIREVYDLMPTDSADDWEVVGLRLSGVGTALDGYIETLREGIRSGVTPARRQVREVLLQAKKNVGESGFFHNLVRSASNPDASRSPSSTQSSSSAQQPPSSGSPAPDALPDTLVRQLTHGAEVASAAYDRFAEFLTTELMPAATEHDAVGREIYALESRKFLGATVDLDETYEWGIEELRRMVSEQEAIAREILPGASVLETIAHLDADPSQKLHGTAALQQWMQETSDRAIAELSGSQFDIPAEIRAIECMIAPTSEGGIYYTGPTDDFSRPGRMWWSVPEGVTEFDTWRELTTVYHEGVPGHHLQIGQAVYNRAKLNTWRRQLAGTSGHAEGWALYAERLMQELGYLDNPADRFGMLDGQRLRAARVVLDIGVHLGKPRLDGSGVWDAEYALEFLRANVNMNDGFVRFEVNRYLGWPGQAPAYKVGQRIWEQLRDDYRARQGSAFDIREFHRRALDLGGVGLDTLVAAFEK</sequence>
<feature type="region of interest" description="Disordered" evidence="1">
    <location>
        <begin position="1"/>
        <end position="21"/>
    </location>
</feature>
<keyword evidence="3" id="KW-1185">Reference proteome</keyword>
<dbReference type="RefSeq" id="WP_136640515.1">
    <property type="nucleotide sequence ID" value="NZ_QYRT01000002.1"/>
</dbReference>
<dbReference type="OrthoDB" id="9760040at2"/>
<dbReference type="Proteomes" id="UP000306192">
    <property type="component" value="Unassembled WGS sequence"/>
</dbReference>
<feature type="region of interest" description="Disordered" evidence="1">
    <location>
        <begin position="215"/>
        <end position="249"/>
    </location>
</feature>
<accession>A0A4V4RHN4</accession>
<proteinExistence type="predicted"/>
<evidence type="ECO:0000313" key="3">
    <source>
        <dbReference type="Proteomes" id="UP000306192"/>
    </source>
</evidence>
<gene>
    <name evidence="2" type="ORF">D4765_01825</name>
</gene>
<comment type="caution">
    <text evidence="2">The sequence shown here is derived from an EMBL/GenBank/DDBJ whole genome shotgun (WGS) entry which is preliminary data.</text>
</comment>
<reference evidence="2 3" key="1">
    <citation type="journal article" date="2019" name="Microorganisms">
        <title>Systematic Affiliation and Genome Analysis of Subtercola vilae DB165(T) with Particular Emphasis on Cold Adaptation of an Isolate from a High-Altitude Cold Volcano Lake.</title>
        <authorList>
            <person name="Villalobos A.S."/>
            <person name="Wiese J."/>
            <person name="Imhoff J.F."/>
            <person name="Dorador C."/>
            <person name="Keller A."/>
            <person name="Hentschel U."/>
        </authorList>
    </citation>
    <scope>NUCLEOTIDE SEQUENCE [LARGE SCALE GENOMIC DNA]</scope>
    <source>
        <strain evidence="2 3">DB165</strain>
    </source>
</reference>
<dbReference type="AlphaFoldDB" id="A0A4V4RHN4"/>
<organism evidence="2 3">
    <name type="scientific">Subtercola vilae</name>
    <dbReference type="NCBI Taxonomy" id="2056433"/>
    <lineage>
        <taxon>Bacteria</taxon>
        <taxon>Bacillati</taxon>
        <taxon>Actinomycetota</taxon>
        <taxon>Actinomycetes</taxon>
        <taxon>Micrococcales</taxon>
        <taxon>Microbacteriaceae</taxon>
        <taxon>Subtercola</taxon>
    </lineage>
</organism>
<feature type="compositionally biased region" description="Low complexity" evidence="1">
    <location>
        <begin position="219"/>
        <end position="249"/>
    </location>
</feature>
<dbReference type="EMBL" id="QYRT01000002">
    <property type="protein sequence ID" value="TIH40744.1"/>
    <property type="molecule type" value="Genomic_DNA"/>
</dbReference>
<dbReference type="InterPro" id="IPR010281">
    <property type="entry name" value="DUF885"/>
</dbReference>
<protein>
    <submittedName>
        <fullName evidence="2">DUF885 domain-containing protein</fullName>
    </submittedName>
</protein>
<evidence type="ECO:0000256" key="1">
    <source>
        <dbReference type="SAM" id="MobiDB-lite"/>
    </source>
</evidence>
<dbReference type="Pfam" id="PF05960">
    <property type="entry name" value="DUF885"/>
    <property type="match status" value="1"/>
</dbReference>
<evidence type="ECO:0000313" key="2">
    <source>
        <dbReference type="EMBL" id="TIH40744.1"/>
    </source>
</evidence>
<name>A0A4V4RHN4_9MICO</name>